<keyword evidence="1" id="KW-0143">Chaperone</keyword>
<dbReference type="PROSITE" id="PS50020">
    <property type="entry name" value="WW_DOMAIN_2"/>
    <property type="match status" value="1"/>
</dbReference>
<sequence length="570" mass="63231">MSAAAQSPTRMQVEAGGGEREPLPPGWEVKIDPQTGWPFFVDHNSRTTTWNDPRLQEDRPKESASANGPSRNSVNQAQIRDGNVGYPKLRAGYIPIPVVHEGEENRQYYSYNSGYQPGIQRVKEETIPTQIRPPSSPRGSFIRSQSPARGLAEAAQTDKPCAQPAATPIQIQSSGSEQLPSSESPTISPRSSSRHSSGSHQLPRGYIPIPVIHEGNVPRQPSQIYHQTQKTPCPAQPSDYQPHQPVYYKIHVDDLDQKPQRAQSPFRVTQRGSASRESSPGRIQSPTPIRLQSVRPQQQVPTEEAPPPLPPDTKLKNKADSPATESPVQSIPIQVIRADVDTKPPQQVPFSAAQVVRPDVDTKPPQQVPFPTVEQVDNKIPCPVKDVPTEERPLPQEHESEKTSEAEELQKHPGVLKVEAILNRVQMLEHEVGSFQGKKNGKKYLWIEEYLTKELLALDSVDPEGRADVRQARRDGVRKVQNILERLEQKADDVPETTPGDGFQSSFHESSPLSQEKMGIDPMVENLAKDINNKNVKEQIKVEMEQPGSKEDIVSNLAKESCTAKTVAEP</sequence>
<accession>A0A6J1U5H0</accession>
<dbReference type="PROSITE" id="PS51035">
    <property type="entry name" value="BAG"/>
    <property type="match status" value="1"/>
</dbReference>
<dbReference type="PANTHER" id="PTHR12329">
    <property type="entry name" value="BCL2-ASSOCIATED ATHANOGENE"/>
    <property type="match status" value="1"/>
</dbReference>
<dbReference type="KEGG" id="nss:113413476"/>
<feature type="region of interest" description="Disordered" evidence="2">
    <location>
        <begin position="1"/>
        <end position="82"/>
    </location>
</feature>
<name>A0A6J1U5H0_9SAUR</name>
<feature type="region of interest" description="Disordered" evidence="2">
    <location>
        <begin position="493"/>
        <end position="516"/>
    </location>
</feature>
<dbReference type="SMART" id="SM00264">
    <property type="entry name" value="BAG"/>
    <property type="match status" value="1"/>
</dbReference>
<dbReference type="SMART" id="SM00456">
    <property type="entry name" value="WW"/>
    <property type="match status" value="1"/>
</dbReference>
<dbReference type="GO" id="GO:0005829">
    <property type="term" value="C:cytosol"/>
    <property type="evidence" value="ECO:0007669"/>
    <property type="project" value="TreeGrafter"/>
</dbReference>
<dbReference type="PANTHER" id="PTHR12329:SF12">
    <property type="entry name" value="BAG FAMILY MOLECULAR CHAPERONE REGULATOR 3"/>
    <property type="match status" value="1"/>
</dbReference>
<dbReference type="GO" id="GO:0016020">
    <property type="term" value="C:membrane"/>
    <property type="evidence" value="ECO:0007669"/>
    <property type="project" value="TreeGrafter"/>
</dbReference>
<dbReference type="GO" id="GO:0050821">
    <property type="term" value="P:protein stabilization"/>
    <property type="evidence" value="ECO:0007669"/>
    <property type="project" value="TreeGrafter"/>
</dbReference>
<dbReference type="Proteomes" id="UP000504612">
    <property type="component" value="Unplaced"/>
</dbReference>
<dbReference type="GO" id="GO:0010664">
    <property type="term" value="P:negative regulation of striated muscle cell apoptotic process"/>
    <property type="evidence" value="ECO:0007669"/>
    <property type="project" value="TreeGrafter"/>
</dbReference>
<dbReference type="Pfam" id="PF00397">
    <property type="entry name" value="WW"/>
    <property type="match status" value="1"/>
</dbReference>
<feature type="compositionally biased region" description="Polar residues" evidence="2">
    <location>
        <begin position="1"/>
        <end position="10"/>
    </location>
</feature>
<dbReference type="Pfam" id="PF02179">
    <property type="entry name" value="BAG"/>
    <property type="match status" value="1"/>
</dbReference>
<feature type="compositionally biased region" description="Polar residues" evidence="2">
    <location>
        <begin position="260"/>
        <end position="287"/>
    </location>
</feature>
<evidence type="ECO:0000256" key="2">
    <source>
        <dbReference type="SAM" id="MobiDB-lite"/>
    </source>
</evidence>
<dbReference type="CDD" id="cd00201">
    <property type="entry name" value="WW"/>
    <property type="match status" value="1"/>
</dbReference>
<feature type="compositionally biased region" description="Basic and acidic residues" evidence="2">
    <location>
        <begin position="387"/>
        <end position="410"/>
    </location>
</feature>
<evidence type="ECO:0000313" key="6">
    <source>
        <dbReference type="RefSeq" id="XP_026525535.1"/>
    </source>
</evidence>
<dbReference type="GO" id="GO:0051087">
    <property type="term" value="F:protein-folding chaperone binding"/>
    <property type="evidence" value="ECO:0007669"/>
    <property type="project" value="InterPro"/>
</dbReference>
<reference evidence="6" key="1">
    <citation type="submission" date="2025-08" db="UniProtKB">
        <authorList>
            <consortium name="RefSeq"/>
        </authorList>
    </citation>
    <scope>IDENTIFICATION</scope>
</reference>
<evidence type="ECO:0000259" key="4">
    <source>
        <dbReference type="PROSITE" id="PS51035"/>
    </source>
</evidence>
<dbReference type="PROSITE" id="PS01159">
    <property type="entry name" value="WW_DOMAIN_1"/>
    <property type="match status" value="1"/>
</dbReference>
<dbReference type="GO" id="GO:0046716">
    <property type="term" value="P:muscle cell cellular homeostasis"/>
    <property type="evidence" value="ECO:0007669"/>
    <property type="project" value="TreeGrafter"/>
</dbReference>
<keyword evidence="5" id="KW-1185">Reference proteome</keyword>
<dbReference type="InterPro" id="IPR001202">
    <property type="entry name" value="WW_dom"/>
</dbReference>
<organism evidence="5 6">
    <name type="scientific">Notechis scutatus</name>
    <name type="common">mainland tiger snake</name>
    <dbReference type="NCBI Taxonomy" id="8663"/>
    <lineage>
        <taxon>Eukaryota</taxon>
        <taxon>Metazoa</taxon>
        <taxon>Chordata</taxon>
        <taxon>Craniata</taxon>
        <taxon>Vertebrata</taxon>
        <taxon>Euteleostomi</taxon>
        <taxon>Lepidosauria</taxon>
        <taxon>Squamata</taxon>
        <taxon>Bifurcata</taxon>
        <taxon>Unidentata</taxon>
        <taxon>Episquamata</taxon>
        <taxon>Toxicofera</taxon>
        <taxon>Serpentes</taxon>
        <taxon>Colubroidea</taxon>
        <taxon>Elapidae</taxon>
        <taxon>Hydrophiinae</taxon>
        <taxon>Notechis</taxon>
    </lineage>
</organism>
<feature type="domain" description="BAG" evidence="4">
    <location>
        <begin position="414"/>
        <end position="491"/>
    </location>
</feature>
<proteinExistence type="predicted"/>
<feature type="region of interest" description="Disordered" evidence="2">
    <location>
        <begin position="544"/>
        <end position="570"/>
    </location>
</feature>
<feature type="compositionally biased region" description="Polar residues" evidence="2">
    <location>
        <begin position="64"/>
        <end position="78"/>
    </location>
</feature>
<feature type="region of interest" description="Disordered" evidence="2">
    <location>
        <begin position="257"/>
        <end position="332"/>
    </location>
</feature>
<dbReference type="SUPFAM" id="SSF51045">
    <property type="entry name" value="WW domain"/>
    <property type="match status" value="1"/>
</dbReference>
<dbReference type="GO" id="GO:0005634">
    <property type="term" value="C:nucleus"/>
    <property type="evidence" value="ECO:0007669"/>
    <property type="project" value="TreeGrafter"/>
</dbReference>
<dbReference type="Gene3D" id="2.20.70.10">
    <property type="match status" value="1"/>
</dbReference>
<feature type="region of interest" description="Disordered" evidence="2">
    <location>
        <begin position="128"/>
        <end position="206"/>
    </location>
</feature>
<evidence type="ECO:0000256" key="1">
    <source>
        <dbReference type="ARBA" id="ARBA00023186"/>
    </source>
</evidence>
<dbReference type="GO" id="GO:0000774">
    <property type="term" value="F:adenyl-nucleotide exchange factor activity"/>
    <property type="evidence" value="ECO:0007669"/>
    <property type="project" value="TreeGrafter"/>
</dbReference>
<dbReference type="InterPro" id="IPR036533">
    <property type="entry name" value="BAG_dom_sf"/>
</dbReference>
<dbReference type="SUPFAM" id="SSF63491">
    <property type="entry name" value="BAG domain"/>
    <property type="match status" value="1"/>
</dbReference>
<dbReference type="Gene3D" id="1.20.58.120">
    <property type="entry name" value="BAG domain"/>
    <property type="match status" value="1"/>
</dbReference>
<feature type="compositionally biased region" description="Polar residues" evidence="2">
    <location>
        <begin position="503"/>
        <end position="514"/>
    </location>
</feature>
<feature type="region of interest" description="Disordered" evidence="2">
    <location>
        <begin position="386"/>
        <end position="410"/>
    </location>
</feature>
<dbReference type="CTD" id="9531"/>
<feature type="compositionally biased region" description="Polar residues" evidence="2">
    <location>
        <begin position="323"/>
        <end position="332"/>
    </location>
</feature>
<dbReference type="InterPro" id="IPR039773">
    <property type="entry name" value="BAG_chaperone_regulator"/>
</dbReference>
<gene>
    <name evidence="6" type="primary">BAG3</name>
</gene>
<dbReference type="InterPro" id="IPR003103">
    <property type="entry name" value="BAG_domain"/>
</dbReference>
<dbReference type="InterPro" id="IPR036020">
    <property type="entry name" value="WW_dom_sf"/>
</dbReference>
<dbReference type="RefSeq" id="XP_026525535.1">
    <property type="nucleotide sequence ID" value="XM_026669750.1"/>
</dbReference>
<feature type="domain" description="WW" evidence="3">
    <location>
        <begin position="21"/>
        <end position="55"/>
    </location>
</feature>
<feature type="compositionally biased region" description="Basic and acidic residues" evidence="2">
    <location>
        <begin position="544"/>
        <end position="553"/>
    </location>
</feature>
<evidence type="ECO:0000259" key="3">
    <source>
        <dbReference type="PROSITE" id="PS50020"/>
    </source>
</evidence>
<dbReference type="GeneID" id="113413476"/>
<evidence type="ECO:0000313" key="5">
    <source>
        <dbReference type="Proteomes" id="UP000504612"/>
    </source>
</evidence>
<protein>
    <submittedName>
        <fullName evidence="6">BAG family molecular chaperone regulator 3 isoform X1</fullName>
    </submittedName>
</protein>
<dbReference type="AlphaFoldDB" id="A0A6J1U5H0"/>
<feature type="compositionally biased region" description="Low complexity" evidence="2">
    <location>
        <begin position="172"/>
        <end position="199"/>
    </location>
</feature>